<organism evidence="7 8">
    <name type="scientific">Patulibacter medicamentivorans</name>
    <dbReference type="NCBI Taxonomy" id="1097667"/>
    <lineage>
        <taxon>Bacteria</taxon>
        <taxon>Bacillati</taxon>
        <taxon>Actinomycetota</taxon>
        <taxon>Thermoleophilia</taxon>
        <taxon>Solirubrobacterales</taxon>
        <taxon>Patulibacteraceae</taxon>
        <taxon>Patulibacter</taxon>
    </lineage>
</organism>
<dbReference type="PANTHER" id="PTHR43380:SF1">
    <property type="entry name" value="2-OXOISOVALERATE DEHYDROGENASE SUBUNIT ALPHA, MITOCHONDRIAL"/>
    <property type="match status" value="1"/>
</dbReference>
<dbReference type="InterPro" id="IPR029061">
    <property type="entry name" value="THDP-binding"/>
</dbReference>
<evidence type="ECO:0000256" key="4">
    <source>
        <dbReference type="RuleBase" id="RU365014"/>
    </source>
</evidence>
<evidence type="ECO:0000256" key="1">
    <source>
        <dbReference type="ARBA" id="ARBA00001964"/>
    </source>
</evidence>
<evidence type="ECO:0000256" key="3">
    <source>
        <dbReference type="ARBA" id="ARBA00023052"/>
    </source>
</evidence>
<keyword evidence="7" id="KW-0670">Pyruvate</keyword>
<gene>
    <name evidence="7" type="ORF">PAI11_26300</name>
</gene>
<dbReference type="AlphaFoldDB" id="H0E728"/>
<proteinExistence type="inferred from homology"/>
<dbReference type="Pfam" id="PF00676">
    <property type="entry name" value="E1_dh"/>
    <property type="match status" value="1"/>
</dbReference>
<name>H0E728_9ACTN</name>
<reference evidence="7 8" key="1">
    <citation type="journal article" date="2013" name="Biodegradation">
        <title>Quantitative proteomic analysis of ibuprofen-degrading Patulibacter sp. strain I11.</title>
        <authorList>
            <person name="Almeida B."/>
            <person name="Kjeldal H."/>
            <person name="Lolas I."/>
            <person name="Knudsen A.D."/>
            <person name="Carvalho G."/>
            <person name="Nielsen K.L."/>
            <person name="Barreto Crespo M.T."/>
            <person name="Stensballe A."/>
            <person name="Nielsen J.L."/>
        </authorList>
    </citation>
    <scope>NUCLEOTIDE SEQUENCE [LARGE SCALE GENOMIC DNA]</scope>
    <source>
        <strain evidence="7 8">I11</strain>
    </source>
</reference>
<dbReference type="Gene3D" id="3.40.50.970">
    <property type="match status" value="1"/>
</dbReference>
<evidence type="ECO:0000256" key="2">
    <source>
        <dbReference type="ARBA" id="ARBA00023002"/>
    </source>
</evidence>
<comment type="similarity">
    <text evidence="4">Belongs to the BCKDHA family.</text>
</comment>
<protein>
    <recommendedName>
        <fullName evidence="4">2-oxoisovalerate dehydrogenase subunit alpha</fullName>
        <ecNumber evidence="4">1.2.4.4</ecNumber>
    </recommendedName>
    <alternativeName>
        <fullName evidence="4">Branched-chain alpha-keto acid dehydrogenase E1 component alpha chain</fullName>
    </alternativeName>
</protein>
<keyword evidence="3 4" id="KW-0786">Thiamine pyrophosphate</keyword>
<keyword evidence="8" id="KW-1185">Reference proteome</keyword>
<evidence type="ECO:0000259" key="6">
    <source>
        <dbReference type="Pfam" id="PF00676"/>
    </source>
</evidence>
<dbReference type="EC" id="1.2.4.4" evidence="4"/>
<comment type="function">
    <text evidence="4">The branched-chain alpha-keto dehydrogenase complex catalyzes the overall conversion of alpha-keto acids to acyl-CoA and CO(2). It contains multiple copies of three enzymatic components: branched-chain alpha-keto acid decarboxylase (E1), lipoamide acyltransferase (E2) and lipoamide dehydrogenase (E3).</text>
</comment>
<feature type="compositionally biased region" description="Basic and acidic residues" evidence="5">
    <location>
        <begin position="10"/>
        <end position="19"/>
    </location>
</feature>
<dbReference type="GO" id="GO:0003863">
    <property type="term" value="F:branched-chain 2-oxo acid dehydrogenase activity"/>
    <property type="evidence" value="ECO:0007669"/>
    <property type="project" value="UniProtKB-EC"/>
</dbReference>
<dbReference type="RefSeq" id="WP_007575888.1">
    <property type="nucleotide sequence ID" value="NZ_AGUD01000216.1"/>
</dbReference>
<dbReference type="InterPro" id="IPR050771">
    <property type="entry name" value="Alpha-ketoacid_DH_E1_comp"/>
</dbReference>
<keyword evidence="2 4" id="KW-0560">Oxidoreductase</keyword>
<feature type="region of interest" description="Disordered" evidence="5">
    <location>
        <begin position="1"/>
        <end position="22"/>
    </location>
</feature>
<comment type="caution">
    <text evidence="7">The sequence shown here is derived from an EMBL/GenBank/DDBJ whole genome shotgun (WGS) entry which is preliminary data.</text>
</comment>
<dbReference type="EMBL" id="AGUD01000216">
    <property type="protein sequence ID" value="EHN10523.1"/>
    <property type="molecule type" value="Genomic_DNA"/>
</dbReference>
<comment type="catalytic activity">
    <reaction evidence="4">
        <text>N(6)-[(R)-lipoyl]-L-lysyl-[protein] + 3-methyl-2-oxobutanoate + H(+) = N(6)-[(R)-S(8)-2-methylpropanoyldihydrolipoyl]-L-lysyl-[protein] + CO2</text>
        <dbReference type="Rhea" id="RHEA:13457"/>
        <dbReference type="Rhea" id="RHEA-COMP:10474"/>
        <dbReference type="Rhea" id="RHEA-COMP:10497"/>
        <dbReference type="ChEBI" id="CHEBI:11851"/>
        <dbReference type="ChEBI" id="CHEBI:15378"/>
        <dbReference type="ChEBI" id="CHEBI:16526"/>
        <dbReference type="ChEBI" id="CHEBI:83099"/>
        <dbReference type="ChEBI" id="CHEBI:83142"/>
        <dbReference type="EC" id="1.2.4.4"/>
    </reaction>
</comment>
<evidence type="ECO:0000256" key="5">
    <source>
        <dbReference type="SAM" id="MobiDB-lite"/>
    </source>
</evidence>
<dbReference type="SUPFAM" id="SSF52518">
    <property type="entry name" value="Thiamin diphosphate-binding fold (THDP-binding)"/>
    <property type="match status" value="1"/>
</dbReference>
<accession>H0E728</accession>
<dbReference type="GO" id="GO:0009083">
    <property type="term" value="P:branched-chain amino acid catabolic process"/>
    <property type="evidence" value="ECO:0007669"/>
    <property type="project" value="TreeGrafter"/>
</dbReference>
<dbReference type="CDD" id="cd02000">
    <property type="entry name" value="TPP_E1_PDC_ADC_BCADC"/>
    <property type="match status" value="1"/>
</dbReference>
<feature type="domain" description="Dehydrogenase E1 component" evidence="6">
    <location>
        <begin position="39"/>
        <end position="325"/>
    </location>
</feature>
<dbReference type="InterPro" id="IPR001017">
    <property type="entry name" value="DH_E1"/>
</dbReference>
<comment type="cofactor">
    <cofactor evidence="1 4">
        <name>thiamine diphosphate</name>
        <dbReference type="ChEBI" id="CHEBI:58937"/>
    </cofactor>
</comment>
<dbReference type="GO" id="GO:0000287">
    <property type="term" value="F:magnesium ion binding"/>
    <property type="evidence" value="ECO:0007669"/>
    <property type="project" value="UniProtKB-ARBA"/>
</dbReference>
<dbReference type="Proteomes" id="UP000005143">
    <property type="component" value="Unassembled WGS sequence"/>
</dbReference>
<evidence type="ECO:0000313" key="8">
    <source>
        <dbReference type="Proteomes" id="UP000005143"/>
    </source>
</evidence>
<sequence>MSTATRTRRRPEAAPKAETADDAPVDLLTAADHAALHELMLLTRAVEERGVRLYKQGKIPGSFYDGRGQEAIAVGATYALAADDVVCSPLIRDLGAHLVRGTDLVEVFRHYLGRENRLSRGREGNIHFGDRRLGVVGPVSMLPDMMVVAVGVAMAFRIRGEQRCALSFFGDGATSRGDWHEAMNWASVRRDPVVFVCENNQLAYSTPTSRQFRVRPAERAAAYAMPAEIVDGNDVTAVFDAVRRARERALDGGGPTLVEAESMRMHGHGAHDDASYVTPELLAAWADRDPLAAHAPIAVAHGVDPEALLRMVTERVDAAVAEALSSPMPDPAGATDDVFCVGEPQGLGAGDAPWSGFATAAIADRRQAA</sequence>
<evidence type="ECO:0000313" key="7">
    <source>
        <dbReference type="EMBL" id="EHN10523.1"/>
    </source>
</evidence>
<dbReference type="PANTHER" id="PTHR43380">
    <property type="entry name" value="2-OXOISOVALERATE DEHYDROGENASE SUBUNIT ALPHA, MITOCHONDRIAL"/>
    <property type="match status" value="1"/>
</dbReference>